<dbReference type="AlphaFoldDB" id="A0AAW0IC85"/>
<evidence type="ECO:0000256" key="1">
    <source>
        <dbReference type="SAM" id="MobiDB-lite"/>
    </source>
</evidence>
<comment type="caution">
    <text evidence="2">The sequence shown here is derived from an EMBL/GenBank/DDBJ whole genome shotgun (WGS) entry which is preliminary data.</text>
</comment>
<name>A0AAW0IC85_MYOGA</name>
<protein>
    <submittedName>
        <fullName evidence="2">Uncharacterized protein</fullName>
    </submittedName>
</protein>
<evidence type="ECO:0000313" key="2">
    <source>
        <dbReference type="EMBL" id="KAK7811810.1"/>
    </source>
</evidence>
<feature type="region of interest" description="Disordered" evidence="1">
    <location>
        <begin position="1"/>
        <end position="75"/>
    </location>
</feature>
<organism evidence="2 3">
    <name type="scientific">Myodes glareolus</name>
    <name type="common">Bank vole</name>
    <name type="synonym">Clethrionomys glareolus</name>
    <dbReference type="NCBI Taxonomy" id="447135"/>
    <lineage>
        <taxon>Eukaryota</taxon>
        <taxon>Metazoa</taxon>
        <taxon>Chordata</taxon>
        <taxon>Craniata</taxon>
        <taxon>Vertebrata</taxon>
        <taxon>Euteleostomi</taxon>
        <taxon>Mammalia</taxon>
        <taxon>Eutheria</taxon>
        <taxon>Euarchontoglires</taxon>
        <taxon>Glires</taxon>
        <taxon>Rodentia</taxon>
        <taxon>Myomorpha</taxon>
        <taxon>Muroidea</taxon>
        <taxon>Cricetidae</taxon>
        <taxon>Arvicolinae</taxon>
        <taxon>Myodes</taxon>
    </lineage>
</organism>
<dbReference type="EMBL" id="JBBHLL010000165">
    <property type="protein sequence ID" value="KAK7811810.1"/>
    <property type="molecule type" value="Genomic_DNA"/>
</dbReference>
<keyword evidence="3" id="KW-1185">Reference proteome</keyword>
<reference evidence="2 3" key="1">
    <citation type="journal article" date="2023" name="bioRxiv">
        <title>Conserved and derived expression patterns and positive selection on dental genes reveal complex evolutionary context of ever-growing rodent molars.</title>
        <authorList>
            <person name="Calamari Z.T."/>
            <person name="Song A."/>
            <person name="Cohen E."/>
            <person name="Akter M."/>
            <person name="Roy R.D."/>
            <person name="Hallikas O."/>
            <person name="Christensen M.M."/>
            <person name="Li P."/>
            <person name="Marangoni P."/>
            <person name="Jernvall J."/>
            <person name="Klein O.D."/>
        </authorList>
    </citation>
    <scope>NUCLEOTIDE SEQUENCE [LARGE SCALE GENOMIC DNA]</scope>
    <source>
        <strain evidence="2">V071</strain>
    </source>
</reference>
<dbReference type="Proteomes" id="UP001488838">
    <property type="component" value="Unassembled WGS sequence"/>
</dbReference>
<evidence type="ECO:0000313" key="3">
    <source>
        <dbReference type="Proteomes" id="UP001488838"/>
    </source>
</evidence>
<proteinExistence type="predicted"/>
<accession>A0AAW0IC85</accession>
<gene>
    <name evidence="2" type="ORF">U0070_016882</name>
</gene>
<sequence length="169" mass="18852">MIEEEKEERDGGTGGGRGGGETEEDQKAQHLQDQDTLNLHPATDGSRGRDPQWSTGLSPTVQLKSGRSENMSKEVKTMMGTPTETLYRLVLARPFSLLQELAKLTVDFPPTTKGRQSKIPHYFFFQASGRIALQVLWPSRRSVIRRAAGQPTGKRLALLPRAPRDSRIR</sequence>
<feature type="compositionally biased region" description="Basic and acidic residues" evidence="1">
    <location>
        <begin position="66"/>
        <end position="75"/>
    </location>
</feature>
<feature type="compositionally biased region" description="Polar residues" evidence="1">
    <location>
        <begin position="52"/>
        <end position="65"/>
    </location>
</feature>